<dbReference type="GO" id="GO:0006364">
    <property type="term" value="P:rRNA processing"/>
    <property type="evidence" value="ECO:0007669"/>
    <property type="project" value="UniProtKB-KW"/>
</dbReference>
<evidence type="ECO:0000256" key="4">
    <source>
        <dbReference type="ARBA" id="ARBA00023274"/>
    </source>
</evidence>
<keyword evidence="4" id="KW-0687">Ribonucleoprotein</keyword>
<evidence type="ECO:0000256" key="1">
    <source>
        <dbReference type="ARBA" id="ARBA00009462"/>
    </source>
</evidence>
<dbReference type="SUPFAM" id="SSF144210">
    <property type="entry name" value="Nop10-like SnoRNP"/>
    <property type="match status" value="1"/>
</dbReference>
<evidence type="ECO:0000256" key="2">
    <source>
        <dbReference type="ARBA" id="ARBA00022517"/>
    </source>
</evidence>
<organism evidence="6">
    <name type="scientific">Spironucleus salmonicida</name>
    <dbReference type="NCBI Taxonomy" id="348837"/>
    <lineage>
        <taxon>Eukaryota</taxon>
        <taxon>Metamonada</taxon>
        <taxon>Diplomonadida</taxon>
        <taxon>Hexamitidae</taxon>
        <taxon>Hexamitinae</taxon>
        <taxon>Spironucleus</taxon>
    </lineage>
</organism>
<protein>
    <recommendedName>
        <fullName evidence="5">Nucleolar protein 10</fullName>
    </recommendedName>
</protein>
<reference evidence="6 7" key="1">
    <citation type="journal article" date="2014" name="PLoS Genet.">
        <title>The Genome of Spironucleus salmonicida Highlights a Fish Pathogen Adapted to Fluctuating Environments.</title>
        <authorList>
            <person name="Xu F."/>
            <person name="Jerlstrom-Hultqvist J."/>
            <person name="Einarsson E."/>
            <person name="Astvaldsson A."/>
            <person name="Svard S.G."/>
            <person name="Andersson J.O."/>
        </authorList>
    </citation>
    <scope>NUCLEOTIDE SEQUENCE</scope>
    <source>
        <strain evidence="7">ATCC 50377</strain>
    </source>
</reference>
<dbReference type="Pfam" id="PF04135">
    <property type="entry name" value="Nop10p"/>
    <property type="match status" value="1"/>
</dbReference>
<comment type="similarity">
    <text evidence="1">Belongs to the NOP10 family.</text>
</comment>
<dbReference type="EMBL" id="KI546089">
    <property type="protein sequence ID" value="EST45728.1"/>
    <property type="molecule type" value="Genomic_DNA"/>
</dbReference>
<dbReference type="OrthoDB" id="13807at2759"/>
<keyword evidence="3" id="KW-0698">rRNA processing</keyword>
<name>V6LNB9_9EUKA</name>
<dbReference type="Proteomes" id="UP000018208">
    <property type="component" value="Unassembled WGS sequence"/>
</dbReference>
<reference evidence="7" key="2">
    <citation type="submission" date="2020-12" db="EMBL/GenBank/DDBJ databases">
        <title>New Spironucleus salmonicida genome in near-complete chromosomes.</title>
        <authorList>
            <person name="Xu F."/>
            <person name="Kurt Z."/>
            <person name="Jimenez-Gonzalez A."/>
            <person name="Astvaldsson A."/>
            <person name="Andersson J.O."/>
            <person name="Svard S.G."/>
        </authorList>
    </citation>
    <scope>NUCLEOTIDE SEQUENCE</scope>
    <source>
        <strain evidence="7">ATCC 50377</strain>
    </source>
</reference>
<dbReference type="GO" id="GO:0001522">
    <property type="term" value="P:pseudouridine synthesis"/>
    <property type="evidence" value="ECO:0007669"/>
    <property type="project" value="InterPro"/>
</dbReference>
<keyword evidence="2" id="KW-0690">Ribosome biogenesis</keyword>
<dbReference type="AlphaFoldDB" id="V6LNB9"/>
<keyword evidence="8" id="KW-1185">Reference proteome</keyword>
<dbReference type="GO" id="GO:0030515">
    <property type="term" value="F:snoRNA binding"/>
    <property type="evidence" value="ECO:0007669"/>
    <property type="project" value="InterPro"/>
</dbReference>
<dbReference type="Gene3D" id="2.20.28.40">
    <property type="entry name" value="H/ACA ribonucleoprotein complex, subunit Nop10"/>
    <property type="match status" value="1"/>
</dbReference>
<dbReference type="EMBL" id="AUWU02000002">
    <property type="protein sequence ID" value="KAH0576548.1"/>
    <property type="molecule type" value="Genomic_DNA"/>
</dbReference>
<proteinExistence type="inferred from homology"/>
<dbReference type="InterPro" id="IPR007264">
    <property type="entry name" value="H/ACA_rnp_Nop10"/>
</dbReference>
<gene>
    <name evidence="6" type="ORF">SS50377_14300</name>
    <name evidence="7" type="ORF">SS50377_22112</name>
</gene>
<accession>V6LNB9</accession>
<evidence type="ECO:0000313" key="6">
    <source>
        <dbReference type="EMBL" id="EST45728.1"/>
    </source>
</evidence>
<evidence type="ECO:0000256" key="3">
    <source>
        <dbReference type="ARBA" id="ARBA00022552"/>
    </source>
</evidence>
<sequence>MHLQKCPGCQQYTLAEFCKDCKSDTMTAHPAKFSPHDVSSAQRIETYKKNPGSHPILSPK</sequence>
<dbReference type="InterPro" id="IPR036756">
    <property type="entry name" value="H/ACA_rnp_Nop10_sf"/>
</dbReference>
<evidence type="ECO:0000313" key="8">
    <source>
        <dbReference type="Proteomes" id="UP000018208"/>
    </source>
</evidence>
<dbReference type="VEuPathDB" id="GiardiaDB:SS50377_22112"/>
<evidence type="ECO:0000313" key="7">
    <source>
        <dbReference type="EMBL" id="KAH0576548.1"/>
    </source>
</evidence>
<evidence type="ECO:0000256" key="5">
    <source>
        <dbReference type="ARBA" id="ARBA00030185"/>
    </source>
</evidence>
<dbReference type="GO" id="GO:1990904">
    <property type="term" value="C:ribonucleoprotein complex"/>
    <property type="evidence" value="ECO:0007669"/>
    <property type="project" value="UniProtKB-KW"/>
</dbReference>